<sequence length="169" mass="19411">MNKGIILSTHTLTSDFTIRGRIKTIIIGWVIFLAIFALSKYPPLQKTLINFALKMNVPWVTSTVNFFVNGLWIIFIPMCTGTLITLFSKQTFDTILVYENGLGFLKSSAENECYIPYSQMKFSYGKSTASFWITAKEAQLRNRMFYWNNFTDGNLLETNLTTYTTISPY</sequence>
<evidence type="ECO:0000256" key="1">
    <source>
        <dbReference type="SAM" id="Phobius"/>
    </source>
</evidence>
<proteinExistence type="predicted"/>
<keyword evidence="1" id="KW-1133">Transmembrane helix</keyword>
<feature type="transmembrane region" description="Helical" evidence="1">
    <location>
        <begin position="59"/>
        <end position="87"/>
    </location>
</feature>
<gene>
    <name evidence="2" type="ORF">NK125_13705</name>
</gene>
<feature type="transmembrane region" description="Helical" evidence="1">
    <location>
        <begin position="21"/>
        <end position="39"/>
    </location>
</feature>
<keyword evidence="1" id="KW-0812">Transmembrane</keyword>
<dbReference type="RefSeq" id="WP_262067230.1">
    <property type="nucleotide sequence ID" value="NZ_JAMXOD010000027.1"/>
</dbReference>
<comment type="caution">
    <text evidence="2">The sequence shown here is derived from an EMBL/GenBank/DDBJ whole genome shotgun (WGS) entry which is preliminary data.</text>
</comment>
<accession>A0ABT1ECD1</accession>
<dbReference type="Proteomes" id="UP001523566">
    <property type="component" value="Unassembled WGS sequence"/>
</dbReference>
<name>A0ABT1ECD1_9FIRM</name>
<evidence type="ECO:0000313" key="3">
    <source>
        <dbReference type="Proteomes" id="UP001523566"/>
    </source>
</evidence>
<evidence type="ECO:0000313" key="2">
    <source>
        <dbReference type="EMBL" id="MCP1103458.1"/>
    </source>
</evidence>
<keyword evidence="1" id="KW-0472">Membrane</keyword>
<organism evidence="2 3">
    <name type="scientific">Aequitasia blattaphilus</name>
    <dbReference type="NCBI Taxonomy" id="2949332"/>
    <lineage>
        <taxon>Bacteria</taxon>
        <taxon>Bacillati</taxon>
        <taxon>Bacillota</taxon>
        <taxon>Clostridia</taxon>
        <taxon>Lachnospirales</taxon>
        <taxon>Lachnospiraceae</taxon>
        <taxon>Aequitasia</taxon>
    </lineage>
</organism>
<protein>
    <submittedName>
        <fullName evidence="2">Uncharacterized protein</fullName>
    </submittedName>
</protein>
<reference evidence="2 3" key="1">
    <citation type="journal article" date="2022" name="Genome Biol. Evol.">
        <title>Host diet, physiology and behaviors set the stage for Lachnospiraceae cladogenesis.</title>
        <authorList>
            <person name="Vera-Ponce De Leon A."/>
            <person name="Schneider M."/>
            <person name="Jahnes B.C."/>
            <person name="Sadowski V."/>
            <person name="Camuy-Velez L.A."/>
            <person name="Duan J."/>
            <person name="Sabree Z.L."/>
        </authorList>
    </citation>
    <scope>NUCLEOTIDE SEQUENCE [LARGE SCALE GENOMIC DNA]</scope>
    <source>
        <strain evidence="2 3">PAL113</strain>
    </source>
</reference>
<dbReference type="EMBL" id="JAMZFW010000027">
    <property type="protein sequence ID" value="MCP1103458.1"/>
    <property type="molecule type" value="Genomic_DNA"/>
</dbReference>
<keyword evidence="3" id="KW-1185">Reference proteome</keyword>